<keyword evidence="1" id="KW-0472">Membrane</keyword>
<keyword evidence="1" id="KW-0812">Transmembrane</keyword>
<protein>
    <submittedName>
        <fullName evidence="3">Uncharacterized protein</fullName>
    </submittedName>
</protein>
<evidence type="ECO:0000256" key="2">
    <source>
        <dbReference type="SAM" id="SignalP"/>
    </source>
</evidence>
<name>A0AAD9JHC2_9ANNE</name>
<evidence type="ECO:0000313" key="3">
    <source>
        <dbReference type="EMBL" id="KAK2152691.1"/>
    </source>
</evidence>
<feature type="chain" id="PRO_5042154741" evidence="2">
    <location>
        <begin position="20"/>
        <end position="170"/>
    </location>
</feature>
<keyword evidence="4" id="KW-1185">Reference proteome</keyword>
<sequence length="170" mass="19164">MHFLFCLMFCYLLIKPLLADGTTENDVKTNYTVACGYYTCDVRYEFCSTGFVWPECLPCSGMCSYNRVVNDHFAIKRCQKLCPEYWRRQNVKTTTVPSIKDGTIQTCPDPNQEHPVLSPLPLIGITIAVVLTAVNVISTTVTVCLCWTTRRGAYFNKAACSAQRNLLIPI</sequence>
<keyword evidence="1" id="KW-1133">Transmembrane helix</keyword>
<feature type="signal peptide" evidence="2">
    <location>
        <begin position="1"/>
        <end position="19"/>
    </location>
</feature>
<dbReference type="Proteomes" id="UP001208570">
    <property type="component" value="Unassembled WGS sequence"/>
</dbReference>
<dbReference type="EMBL" id="JAODUP010000321">
    <property type="protein sequence ID" value="KAK2152691.1"/>
    <property type="molecule type" value="Genomic_DNA"/>
</dbReference>
<accession>A0AAD9JHC2</accession>
<keyword evidence="2" id="KW-0732">Signal</keyword>
<gene>
    <name evidence="3" type="ORF">LSH36_321g04004</name>
</gene>
<evidence type="ECO:0000313" key="4">
    <source>
        <dbReference type="Proteomes" id="UP001208570"/>
    </source>
</evidence>
<organism evidence="3 4">
    <name type="scientific">Paralvinella palmiformis</name>
    <dbReference type="NCBI Taxonomy" id="53620"/>
    <lineage>
        <taxon>Eukaryota</taxon>
        <taxon>Metazoa</taxon>
        <taxon>Spiralia</taxon>
        <taxon>Lophotrochozoa</taxon>
        <taxon>Annelida</taxon>
        <taxon>Polychaeta</taxon>
        <taxon>Sedentaria</taxon>
        <taxon>Canalipalpata</taxon>
        <taxon>Terebellida</taxon>
        <taxon>Terebelliformia</taxon>
        <taxon>Alvinellidae</taxon>
        <taxon>Paralvinella</taxon>
    </lineage>
</organism>
<proteinExistence type="predicted"/>
<comment type="caution">
    <text evidence="3">The sequence shown here is derived from an EMBL/GenBank/DDBJ whole genome shotgun (WGS) entry which is preliminary data.</text>
</comment>
<feature type="transmembrane region" description="Helical" evidence="1">
    <location>
        <begin position="122"/>
        <end position="147"/>
    </location>
</feature>
<dbReference type="AlphaFoldDB" id="A0AAD9JHC2"/>
<evidence type="ECO:0000256" key="1">
    <source>
        <dbReference type="SAM" id="Phobius"/>
    </source>
</evidence>
<reference evidence="3" key="1">
    <citation type="journal article" date="2023" name="Mol. Biol. Evol.">
        <title>Third-Generation Sequencing Reveals the Adaptive Role of the Epigenome in Three Deep-Sea Polychaetes.</title>
        <authorList>
            <person name="Perez M."/>
            <person name="Aroh O."/>
            <person name="Sun Y."/>
            <person name="Lan Y."/>
            <person name="Juniper S.K."/>
            <person name="Young C.R."/>
            <person name="Angers B."/>
            <person name="Qian P.Y."/>
        </authorList>
    </citation>
    <scope>NUCLEOTIDE SEQUENCE</scope>
    <source>
        <strain evidence="3">P08H-3</strain>
    </source>
</reference>